<protein>
    <submittedName>
        <fullName evidence="1">Uncharacterized protein</fullName>
    </submittedName>
</protein>
<evidence type="ECO:0000313" key="2">
    <source>
        <dbReference type="Proteomes" id="UP000036202"/>
    </source>
</evidence>
<reference evidence="1 2" key="1">
    <citation type="journal article" date="2015" name="PLoS ONE">
        <title>Genome Sequence of Bacillus endophyticus and Analysis of Its Companion Mechanism in the Ketogulonigenium vulgare-Bacillus Strain Consortium.</title>
        <authorList>
            <person name="Jia N."/>
            <person name="Du J."/>
            <person name="Ding M.Z."/>
            <person name="Gao F."/>
            <person name="Yuan Y.J."/>
        </authorList>
    </citation>
    <scope>NUCLEOTIDE SEQUENCE [LARGE SCALE GENOMIC DNA]</scope>
    <source>
        <strain evidence="1 2">Hbe603</strain>
    </source>
</reference>
<accession>A0A231SF96</accession>
<proteinExistence type="predicted"/>
<organism evidence="1 2">
    <name type="scientific">Priestia filamentosa</name>
    <dbReference type="NCBI Taxonomy" id="1402861"/>
    <lineage>
        <taxon>Bacteria</taxon>
        <taxon>Bacillati</taxon>
        <taxon>Bacillota</taxon>
        <taxon>Bacilli</taxon>
        <taxon>Bacillales</taxon>
        <taxon>Bacillaceae</taxon>
        <taxon>Priestia</taxon>
    </lineage>
</organism>
<dbReference type="Proteomes" id="UP000036202">
    <property type="component" value="Chromosome"/>
</dbReference>
<accession>A0A2S1LZF7</accession>
<gene>
    <name evidence="1" type="ORF">BEH_24355</name>
</gene>
<dbReference type="AlphaFoldDB" id="A0A231SF96"/>
<dbReference type="RefSeq" id="WP_052264486.1">
    <property type="nucleotide sequence ID" value="NZ_CP011974.1"/>
</dbReference>
<reference evidence="2" key="2">
    <citation type="submission" date="2015-06" db="EMBL/GenBank/DDBJ databases">
        <title>Genome Sequence of Bacillus endophyticus and Analysis of its Companion Mechanism in the Ketogulonigenium vulgare-Bacillus strain Consortium.</title>
        <authorList>
            <person name="Jia N."/>
            <person name="Du J."/>
            <person name="Ding M.-Z."/>
            <person name="Gao F."/>
            <person name="Yuan Y.-J."/>
        </authorList>
    </citation>
    <scope>NUCLEOTIDE SEQUENCE [LARGE SCALE GENOMIC DNA]</scope>
    <source>
        <strain evidence="2">Hbe603</strain>
    </source>
</reference>
<dbReference type="EMBL" id="CP011974">
    <property type="protein sequence ID" value="AWG44203.1"/>
    <property type="molecule type" value="Genomic_DNA"/>
</dbReference>
<evidence type="ECO:0000313" key="1">
    <source>
        <dbReference type="EMBL" id="AWG44203.1"/>
    </source>
</evidence>
<keyword evidence="2" id="KW-1185">Reference proteome</keyword>
<name>A0A231SF96_9BACI</name>
<dbReference type="GeneID" id="93702122"/>
<sequence>MEIIHTMPLSLFDTEGNFNMMKECFESLGNFSENTVVLYNQGYMENEVLRNKLINYGISPIILEKVKI</sequence>
<dbReference type="KEGG" id="beo:BEH_24355"/>